<dbReference type="InterPro" id="IPR003399">
    <property type="entry name" value="Mce/MlaD"/>
</dbReference>
<feature type="transmembrane region" description="Helical" evidence="1">
    <location>
        <begin position="7"/>
        <end position="29"/>
    </location>
</feature>
<feature type="domain" description="Mce/MlaD" evidence="2">
    <location>
        <begin position="48"/>
        <end position="139"/>
    </location>
</feature>
<keyword evidence="4" id="KW-1185">Reference proteome</keyword>
<reference evidence="3 4" key="1">
    <citation type="submission" date="2020-09" db="EMBL/GenBank/DDBJ databases">
        <title>Roseomonas.</title>
        <authorList>
            <person name="Zhu W."/>
        </authorList>
    </citation>
    <scope>NUCLEOTIDE SEQUENCE [LARGE SCALE GENOMIC DNA]</scope>
    <source>
        <strain evidence="3 4">1311</strain>
    </source>
</reference>
<sequence>MAKSRKLYVRVGMLLLAGIVLGVGFLLFLTAGRVGKSAEIFETYLGESVTGLEVGAPVRYRGVQIGQVTEVGLVNAAYRPDSRQQAAAAFQLVLVRMAIDPKRATMPNVEATERAVQNGLRARLASQGLTGVAYMELDFVDPARYPPRDVPWRPEYPVIPSVPSTVVQVQNAAEAVLARIQDAPLEEIMNNIAGLTGALNGQVTGDGDLTRTLREAAETMAVLRQAVAGSDIGGTLTELHSVATNLNNLTSGPETRRTLASIASAAEGMRVAVSRLPAAIESLERTARAARSVTQDTNADLAPILRDLRAVASNLRDATELLRRAPGQAIFGAPPPPNR</sequence>
<evidence type="ECO:0000313" key="4">
    <source>
        <dbReference type="Proteomes" id="UP001518990"/>
    </source>
</evidence>
<organism evidence="3 4">
    <name type="scientific">Roseomonas marmotae</name>
    <dbReference type="NCBI Taxonomy" id="2768161"/>
    <lineage>
        <taxon>Bacteria</taxon>
        <taxon>Pseudomonadati</taxon>
        <taxon>Pseudomonadota</taxon>
        <taxon>Alphaproteobacteria</taxon>
        <taxon>Acetobacterales</taxon>
        <taxon>Roseomonadaceae</taxon>
        <taxon>Roseomonas</taxon>
    </lineage>
</organism>
<proteinExistence type="predicted"/>
<dbReference type="RefSeq" id="WP_207444787.1">
    <property type="nucleotide sequence ID" value="NZ_CP061091.1"/>
</dbReference>
<gene>
    <name evidence="3" type="ORF">IAI60_00945</name>
</gene>
<accession>A0ABS3K6T3</accession>
<comment type="caution">
    <text evidence="3">The sequence shown here is derived from an EMBL/GenBank/DDBJ whole genome shotgun (WGS) entry which is preliminary data.</text>
</comment>
<keyword evidence="1" id="KW-1133">Transmembrane helix</keyword>
<evidence type="ECO:0000256" key="1">
    <source>
        <dbReference type="SAM" id="Phobius"/>
    </source>
</evidence>
<evidence type="ECO:0000259" key="2">
    <source>
        <dbReference type="Pfam" id="PF02470"/>
    </source>
</evidence>
<dbReference type="PANTHER" id="PTHR36698">
    <property type="entry name" value="BLL5892 PROTEIN"/>
    <property type="match status" value="1"/>
</dbReference>
<dbReference type="PANTHER" id="PTHR36698:SF2">
    <property type="entry name" value="MCE_MLAD DOMAIN-CONTAINING PROTEIN"/>
    <property type="match status" value="1"/>
</dbReference>
<dbReference type="Pfam" id="PF02470">
    <property type="entry name" value="MlaD"/>
    <property type="match status" value="1"/>
</dbReference>
<name>A0ABS3K6T3_9PROT</name>
<dbReference type="EMBL" id="JACTNF010000001">
    <property type="protein sequence ID" value="MBO1073168.1"/>
    <property type="molecule type" value="Genomic_DNA"/>
</dbReference>
<evidence type="ECO:0000313" key="3">
    <source>
        <dbReference type="EMBL" id="MBO1073168.1"/>
    </source>
</evidence>
<keyword evidence="1" id="KW-0812">Transmembrane</keyword>
<keyword evidence="1" id="KW-0472">Membrane</keyword>
<dbReference type="Proteomes" id="UP001518990">
    <property type="component" value="Unassembled WGS sequence"/>
</dbReference>
<protein>
    <submittedName>
        <fullName evidence="3">MCE family protein</fullName>
    </submittedName>
</protein>